<dbReference type="InterPro" id="IPR011294">
    <property type="entry name" value="3-OHbutyrate_DH"/>
</dbReference>
<dbReference type="Pfam" id="PF00106">
    <property type="entry name" value="adh_short"/>
    <property type="match status" value="1"/>
</dbReference>
<dbReference type="InterPro" id="IPR020904">
    <property type="entry name" value="Sc_DH/Rdtase_CS"/>
</dbReference>
<dbReference type="InterPro" id="IPR036291">
    <property type="entry name" value="NAD(P)-bd_dom_sf"/>
</dbReference>
<dbReference type="SUPFAM" id="SSF51735">
    <property type="entry name" value="NAD(P)-binding Rossmann-fold domains"/>
    <property type="match status" value="1"/>
</dbReference>
<dbReference type="EMBL" id="QVXO01000057">
    <property type="protein sequence ID" value="RPJ88682.1"/>
    <property type="molecule type" value="Genomic_DNA"/>
</dbReference>
<comment type="caution">
    <text evidence="4">The sequence shown here is derived from an EMBL/GenBank/DDBJ whole genome shotgun (WGS) entry which is preliminary data.</text>
</comment>
<dbReference type="PANTHER" id="PTHR42879">
    <property type="entry name" value="3-OXOACYL-(ACYL-CARRIER-PROTEIN) REDUCTASE"/>
    <property type="match status" value="1"/>
</dbReference>
<protein>
    <submittedName>
        <fullName evidence="4">3-hydroxybutyrate dehydrogenase</fullName>
        <ecNumber evidence="4">1.1.1.30</ecNumber>
    </submittedName>
</protein>
<keyword evidence="4" id="KW-0560">Oxidoreductase</keyword>
<evidence type="ECO:0000313" key="4">
    <source>
        <dbReference type="EMBL" id="RPJ88682.1"/>
    </source>
</evidence>
<dbReference type="FunFam" id="3.40.50.720:FF:000084">
    <property type="entry name" value="Short-chain dehydrogenase reductase"/>
    <property type="match status" value="1"/>
</dbReference>
<dbReference type="AlphaFoldDB" id="A0A424W5S3"/>
<dbReference type="NCBIfam" id="NF009093">
    <property type="entry name" value="PRK12429.1"/>
    <property type="match status" value="1"/>
</dbReference>
<evidence type="ECO:0000256" key="1">
    <source>
        <dbReference type="ARBA" id="ARBA00006484"/>
    </source>
</evidence>
<dbReference type="InterPro" id="IPR050259">
    <property type="entry name" value="SDR"/>
</dbReference>
<name>A0A424W5S3_ALCXX</name>
<organism evidence="4 5">
    <name type="scientific">Alcaligenes xylosoxydans xylosoxydans</name>
    <name type="common">Achromobacter xylosoxidans</name>
    <dbReference type="NCBI Taxonomy" id="85698"/>
    <lineage>
        <taxon>Bacteria</taxon>
        <taxon>Pseudomonadati</taxon>
        <taxon>Pseudomonadota</taxon>
        <taxon>Betaproteobacteria</taxon>
        <taxon>Burkholderiales</taxon>
        <taxon>Alcaligenaceae</taxon>
        <taxon>Achromobacter</taxon>
    </lineage>
</organism>
<dbReference type="GO" id="GO:0003858">
    <property type="term" value="F:3-hydroxybutyrate dehydrogenase activity"/>
    <property type="evidence" value="ECO:0007669"/>
    <property type="project" value="UniProtKB-EC"/>
</dbReference>
<comment type="similarity">
    <text evidence="1 2">Belongs to the short-chain dehydrogenases/reductases (SDR) family.</text>
</comment>
<dbReference type="PROSITE" id="PS00061">
    <property type="entry name" value="ADH_SHORT"/>
    <property type="match status" value="1"/>
</dbReference>
<dbReference type="InterPro" id="IPR057326">
    <property type="entry name" value="KR_dom"/>
</dbReference>
<dbReference type="NCBIfam" id="TIGR01963">
    <property type="entry name" value="PHB_DH"/>
    <property type="match status" value="1"/>
</dbReference>
<dbReference type="Gene3D" id="3.40.50.720">
    <property type="entry name" value="NAD(P)-binding Rossmann-like Domain"/>
    <property type="match status" value="1"/>
</dbReference>
<evidence type="ECO:0000259" key="3">
    <source>
        <dbReference type="SMART" id="SM00822"/>
    </source>
</evidence>
<reference evidence="4 5" key="1">
    <citation type="submission" date="2018-08" db="EMBL/GenBank/DDBJ databases">
        <title>Achromobacter xylosoxidans Genome sequencing and assembly.</title>
        <authorList>
            <person name="Wang R."/>
            <person name="Rensing C."/>
            <person name="Li Y."/>
        </authorList>
    </citation>
    <scope>NUCLEOTIDE SEQUENCE [LARGE SCALE GENOMIC DNA]</scope>
    <source>
        <strain evidence="4 5">GD003A</strain>
    </source>
</reference>
<feature type="domain" description="Ketoreductase" evidence="3">
    <location>
        <begin position="7"/>
        <end position="192"/>
    </location>
</feature>
<evidence type="ECO:0000313" key="5">
    <source>
        <dbReference type="Proteomes" id="UP000285324"/>
    </source>
</evidence>
<dbReference type="GO" id="GO:0032787">
    <property type="term" value="P:monocarboxylic acid metabolic process"/>
    <property type="evidence" value="ECO:0007669"/>
    <property type="project" value="UniProtKB-ARBA"/>
</dbReference>
<dbReference type="Proteomes" id="UP000285324">
    <property type="component" value="Unassembled WGS sequence"/>
</dbReference>
<dbReference type="PRINTS" id="PR00080">
    <property type="entry name" value="SDRFAMILY"/>
</dbReference>
<dbReference type="EC" id="1.1.1.30" evidence="4"/>
<dbReference type="InterPro" id="IPR002347">
    <property type="entry name" value="SDR_fam"/>
</dbReference>
<gene>
    <name evidence="4" type="ORF">DY367_26400</name>
</gene>
<sequence length="262" mass="27610">MADLSGRVALVTGSTSGIGLAVARRLARSGATLVLNGLADASAADALCAEFRDTYGVPVRFQPCDLRKPAEIEAMMAELNQAYGALDILVNNAGIQHVSQIEAFPVDKWDDMIAVNLSASFHTIRTALPAMRARNWGRIVNMASISGLRGRAGKTGYNATKHGLIGLTKSVALETAQTAITCNAICPGWVHTPLVQKQIDALAERDGLDNAAATNKLLGLRQPSGKFVTLEQIAGLCEFFCSPDADEVRGVAWAMDGGTTAA</sequence>
<dbReference type="PANTHER" id="PTHR42879:SF2">
    <property type="entry name" value="3-OXOACYL-[ACYL-CARRIER-PROTEIN] REDUCTASE FABG"/>
    <property type="match status" value="1"/>
</dbReference>
<dbReference type="SMART" id="SM00822">
    <property type="entry name" value="PKS_KR"/>
    <property type="match status" value="1"/>
</dbReference>
<proteinExistence type="inferred from homology"/>
<evidence type="ECO:0000256" key="2">
    <source>
        <dbReference type="RuleBase" id="RU000363"/>
    </source>
</evidence>
<dbReference type="RefSeq" id="WP_118934123.1">
    <property type="nucleotide sequence ID" value="NZ_CP061008.1"/>
</dbReference>
<dbReference type="OrthoDB" id="9786435at2"/>
<dbReference type="PRINTS" id="PR00081">
    <property type="entry name" value="GDHRDH"/>
</dbReference>
<accession>A0A424W5S3</accession>